<feature type="binding site" evidence="12">
    <location>
        <position position="191"/>
    </location>
    <ligand>
        <name>ATP</name>
        <dbReference type="ChEBI" id="CHEBI:30616"/>
    </ligand>
</feature>
<evidence type="ECO:0000256" key="13">
    <source>
        <dbReference type="SAM" id="MobiDB-lite"/>
    </source>
</evidence>
<feature type="compositionally biased region" description="Low complexity" evidence="13">
    <location>
        <begin position="273"/>
        <end position="284"/>
    </location>
</feature>
<comment type="activity regulation">
    <text evidence="12">Activated by a monovalent cation that binds near, but not in, the active site. The most likely occupant of the site in vivo is potassium. Ion binding induces a conformational change that may alter substrate affinity.</text>
</comment>
<dbReference type="InterPro" id="IPR002139">
    <property type="entry name" value="Ribo/fructo_kinase"/>
</dbReference>
<comment type="function">
    <text evidence="12">Catalyzes the phosphorylation of ribose at O-5 in a reaction requiring ATP and magnesium. The resulting D-ribose-5-phosphate can then be used either for sythesis of nucleotides, histidine, and tryptophan, or as a component of the pentose phosphate pathway.</text>
</comment>
<feature type="binding site" evidence="12">
    <location>
        <position position="147"/>
    </location>
    <ligand>
        <name>substrate</name>
    </ligand>
</feature>
<dbReference type="EMBL" id="CP015220">
    <property type="protein sequence ID" value="AMY25767.1"/>
    <property type="molecule type" value="Genomic_DNA"/>
</dbReference>
<evidence type="ECO:0000256" key="11">
    <source>
        <dbReference type="ARBA" id="ARBA00023277"/>
    </source>
</evidence>
<keyword evidence="9 12" id="KW-0460">Magnesium</keyword>
<dbReference type="KEGG" id="rhs:A3Q41_04494"/>
<feature type="binding site" evidence="12">
    <location>
        <position position="242"/>
    </location>
    <ligand>
        <name>substrate</name>
    </ligand>
</feature>
<comment type="subunit">
    <text evidence="12">Homodimer.</text>
</comment>
<evidence type="ECO:0000256" key="6">
    <source>
        <dbReference type="ARBA" id="ARBA00022741"/>
    </source>
</evidence>
<comment type="pathway">
    <text evidence="12">Carbohydrate metabolism; D-ribose degradation; D-ribose 5-phosphate from beta-D-ribopyranose: step 2/2.</text>
</comment>
<comment type="cofactor">
    <cofactor evidence="12">
        <name>Mg(2+)</name>
        <dbReference type="ChEBI" id="CHEBI:18420"/>
    </cofactor>
    <text evidence="12">Requires a divalent cation, most likely magnesium in vivo, as an electrophilic catalyst to aid phosphoryl group transfer. It is the chelate of the metal and the nucleotide that is the actual substrate.</text>
</comment>
<keyword evidence="12" id="KW-0963">Cytoplasm</keyword>
<dbReference type="GO" id="GO:0005829">
    <property type="term" value="C:cytosol"/>
    <property type="evidence" value="ECO:0007669"/>
    <property type="project" value="TreeGrafter"/>
</dbReference>
<dbReference type="InterPro" id="IPR011877">
    <property type="entry name" value="Ribokinase"/>
</dbReference>
<reference evidence="16" key="2">
    <citation type="submission" date="2016-04" db="EMBL/GenBank/DDBJ databases">
        <title>Complete Genome and Plasmid Sequences for Rhodococcus fascians D188 and Draft Sequences for Rhodococcus spp. Isolates PBTS 1 and PBTS 2.</title>
        <authorList>
            <person name="Stamer R."/>
            <person name="Vereecke D."/>
            <person name="Zhang Y."/>
            <person name="Schilkey F."/>
            <person name="Devitt N."/>
            <person name="Randall J."/>
        </authorList>
    </citation>
    <scope>NUCLEOTIDE SEQUENCE [LARGE SCALE GENOMIC DNA]</scope>
    <source>
        <strain evidence="16">PBTS2</strain>
    </source>
</reference>
<evidence type="ECO:0000256" key="2">
    <source>
        <dbReference type="ARBA" id="ARBA00012035"/>
    </source>
</evidence>
<dbReference type="HAMAP" id="MF_01987">
    <property type="entry name" value="Ribokinase"/>
    <property type="match status" value="1"/>
</dbReference>
<dbReference type="PANTHER" id="PTHR10584">
    <property type="entry name" value="SUGAR KINASE"/>
    <property type="match status" value="1"/>
</dbReference>
<dbReference type="InterPro" id="IPR002173">
    <property type="entry name" value="Carboh/pur_kinase_PfkB_CS"/>
</dbReference>
<comment type="subcellular location">
    <subcellularLocation>
        <location evidence="12">Cytoplasm</location>
    </subcellularLocation>
</comment>
<keyword evidence="4 12" id="KW-0808">Transferase</keyword>
<gene>
    <name evidence="15" type="primary">rbsK_2</name>
    <name evidence="12" type="synonym">rbsK</name>
    <name evidence="15" type="ORF">A3Q41_04494</name>
</gene>
<dbReference type="GO" id="GO:0005524">
    <property type="term" value="F:ATP binding"/>
    <property type="evidence" value="ECO:0007669"/>
    <property type="project" value="UniProtKB-UniRule"/>
</dbReference>
<dbReference type="PROSITE" id="PS00584">
    <property type="entry name" value="PFKB_KINASES_2"/>
    <property type="match status" value="1"/>
</dbReference>
<feature type="binding site" evidence="12">
    <location>
        <position position="275"/>
    </location>
    <ligand>
        <name>K(+)</name>
        <dbReference type="ChEBI" id="CHEBI:29103"/>
    </ligand>
</feature>
<dbReference type="GO" id="GO:0046872">
    <property type="term" value="F:metal ion binding"/>
    <property type="evidence" value="ECO:0007669"/>
    <property type="project" value="UniProtKB-KW"/>
</dbReference>
<evidence type="ECO:0000256" key="8">
    <source>
        <dbReference type="ARBA" id="ARBA00022840"/>
    </source>
</evidence>
<keyword evidence="10 12" id="KW-0630">Potassium</keyword>
<organism evidence="15 16">
    <name type="scientific">Rhodococcoides fascians</name>
    <name type="common">Rhodococcus fascians</name>
    <dbReference type="NCBI Taxonomy" id="1828"/>
    <lineage>
        <taxon>Bacteria</taxon>
        <taxon>Bacillati</taxon>
        <taxon>Actinomycetota</taxon>
        <taxon>Actinomycetes</taxon>
        <taxon>Mycobacteriales</taxon>
        <taxon>Nocardiaceae</taxon>
        <taxon>Rhodococcoides</taxon>
    </lineage>
</organism>
<dbReference type="GO" id="GO:0019303">
    <property type="term" value="P:D-ribose catabolic process"/>
    <property type="evidence" value="ECO:0007669"/>
    <property type="project" value="UniProtKB-UniRule"/>
</dbReference>
<keyword evidence="8 12" id="KW-0067">ATP-binding</keyword>
<evidence type="ECO:0000256" key="1">
    <source>
        <dbReference type="ARBA" id="ARBA00005380"/>
    </source>
</evidence>
<keyword evidence="16" id="KW-1185">Reference proteome</keyword>
<comment type="caution">
    <text evidence="12">Lacks conserved residue(s) required for the propagation of feature annotation.</text>
</comment>
<dbReference type="AlphaFoldDB" id="A0A143QTL2"/>
<feature type="binding site" evidence="12">
    <location>
        <begin position="211"/>
        <end position="216"/>
    </location>
    <ligand>
        <name>ATP</name>
        <dbReference type="ChEBI" id="CHEBI:30616"/>
    </ligand>
</feature>
<evidence type="ECO:0000256" key="12">
    <source>
        <dbReference type="HAMAP-Rule" id="MF_01987"/>
    </source>
</evidence>
<dbReference type="Gene3D" id="3.40.1190.20">
    <property type="match status" value="1"/>
</dbReference>
<dbReference type="PRINTS" id="PR00990">
    <property type="entry name" value="RIBOKINASE"/>
</dbReference>
<evidence type="ECO:0000259" key="14">
    <source>
        <dbReference type="Pfam" id="PF00294"/>
    </source>
</evidence>
<feature type="binding site" evidence="12">
    <location>
        <begin position="20"/>
        <end position="22"/>
    </location>
    <ligand>
        <name>substrate</name>
    </ligand>
</feature>
<comment type="similarity">
    <text evidence="12">Belongs to the carbohydrate kinase PfkB family. Ribokinase subfamily.</text>
</comment>
<keyword evidence="6 12" id="KW-0547">Nucleotide-binding</keyword>
<evidence type="ECO:0000256" key="10">
    <source>
        <dbReference type="ARBA" id="ARBA00022958"/>
    </source>
</evidence>
<protein>
    <recommendedName>
        <fullName evidence="3 12">Ribokinase</fullName>
        <shortName evidence="12">RK</shortName>
        <ecNumber evidence="2 12">2.7.1.15</ecNumber>
    </recommendedName>
</protein>
<dbReference type="OrthoDB" id="9775849at2"/>
<feature type="domain" description="Carbohydrate kinase PfkB" evidence="14">
    <location>
        <begin position="12"/>
        <end position="280"/>
    </location>
</feature>
<feature type="binding site" evidence="12">
    <location>
        <position position="270"/>
    </location>
    <ligand>
        <name>K(+)</name>
        <dbReference type="ChEBI" id="CHEBI:29103"/>
    </ligand>
</feature>
<feature type="binding site" evidence="12">
    <location>
        <position position="238"/>
    </location>
    <ligand>
        <name>K(+)</name>
        <dbReference type="ChEBI" id="CHEBI:29103"/>
    </ligand>
</feature>
<dbReference type="PANTHER" id="PTHR10584:SF166">
    <property type="entry name" value="RIBOKINASE"/>
    <property type="match status" value="1"/>
</dbReference>
<dbReference type="Proteomes" id="UP000076038">
    <property type="component" value="Chromosome"/>
</dbReference>
<accession>A0A143QTL2</accession>
<feature type="binding site" evidence="12">
    <location>
        <begin position="48"/>
        <end position="52"/>
    </location>
    <ligand>
        <name>substrate</name>
    </ligand>
</feature>
<evidence type="ECO:0000256" key="3">
    <source>
        <dbReference type="ARBA" id="ARBA00016943"/>
    </source>
</evidence>
<dbReference type="EC" id="2.7.1.15" evidence="2 12"/>
<proteinExistence type="inferred from homology"/>
<dbReference type="InterPro" id="IPR029056">
    <property type="entry name" value="Ribokinase-like"/>
</dbReference>
<evidence type="ECO:0000256" key="9">
    <source>
        <dbReference type="ARBA" id="ARBA00022842"/>
    </source>
</evidence>
<keyword evidence="5 12" id="KW-0479">Metal-binding</keyword>
<sequence length="295" mass="29831">MSASNPRSNSPRIVVLGSINMDLITRTPALPEPGETVLGTSFDTAPGGKGANQAIAASKSGARVSFVGAVGDDEFGPTLRHTLTSAGVDDRALRTAAGASGIAAITVDDRAENSIVVVAGANGGVHELTDDDLAVIGEADILLCQLEIPLETVLAAFEYAHSHDIVTMLNPSPVRDLPDALVAATDVLVVNEAEEARIGSRAKNIEHVVTTLGARGARYRGSESFEVPAPKVEAVDTTGAGDAFAGALAASWSSGPRAAVEWAVAAGAFAATGAGASSSSGTRAQIESLHGADAR</sequence>
<feature type="binding site" evidence="12">
    <location>
        <begin position="241"/>
        <end position="242"/>
    </location>
    <ligand>
        <name>ATP</name>
        <dbReference type="ChEBI" id="CHEBI:30616"/>
    </ligand>
</feature>
<dbReference type="CDD" id="cd01174">
    <property type="entry name" value="ribokinase"/>
    <property type="match status" value="1"/>
</dbReference>
<name>A0A143QTL2_RHOFA</name>
<evidence type="ECO:0000256" key="4">
    <source>
        <dbReference type="ARBA" id="ARBA00022679"/>
    </source>
</evidence>
<dbReference type="GO" id="GO:0004747">
    <property type="term" value="F:ribokinase activity"/>
    <property type="evidence" value="ECO:0007669"/>
    <property type="project" value="UniProtKB-UniRule"/>
</dbReference>
<keyword evidence="11 12" id="KW-0119">Carbohydrate metabolism</keyword>
<dbReference type="Pfam" id="PF00294">
    <property type="entry name" value="PfkB"/>
    <property type="match status" value="1"/>
</dbReference>
<comment type="catalytic activity">
    <reaction evidence="12">
        <text>D-ribose + ATP = D-ribose 5-phosphate + ADP + H(+)</text>
        <dbReference type="Rhea" id="RHEA:13697"/>
        <dbReference type="ChEBI" id="CHEBI:15378"/>
        <dbReference type="ChEBI" id="CHEBI:30616"/>
        <dbReference type="ChEBI" id="CHEBI:47013"/>
        <dbReference type="ChEBI" id="CHEBI:78346"/>
        <dbReference type="ChEBI" id="CHEBI:456216"/>
        <dbReference type="EC" id="2.7.1.15"/>
    </reaction>
</comment>
<feature type="binding site" evidence="12">
    <location>
        <position position="273"/>
    </location>
    <ligand>
        <name>K(+)</name>
        <dbReference type="ChEBI" id="CHEBI:29103"/>
    </ligand>
</feature>
<keyword evidence="7 12" id="KW-0418">Kinase</keyword>
<feature type="binding site" evidence="12">
    <location>
        <position position="236"/>
    </location>
    <ligand>
        <name>K(+)</name>
        <dbReference type="ChEBI" id="CHEBI:29103"/>
    </ligand>
</feature>
<evidence type="ECO:0000256" key="5">
    <source>
        <dbReference type="ARBA" id="ARBA00022723"/>
    </source>
</evidence>
<feature type="active site" description="Proton acceptor" evidence="12">
    <location>
        <position position="242"/>
    </location>
</feature>
<evidence type="ECO:0000313" key="15">
    <source>
        <dbReference type="EMBL" id="AMY25767.1"/>
    </source>
</evidence>
<evidence type="ECO:0000256" key="7">
    <source>
        <dbReference type="ARBA" id="ARBA00022777"/>
    </source>
</evidence>
<evidence type="ECO:0000313" key="16">
    <source>
        <dbReference type="Proteomes" id="UP000076038"/>
    </source>
</evidence>
<feature type="binding site" evidence="12">
    <location>
        <position position="279"/>
    </location>
    <ligand>
        <name>K(+)</name>
        <dbReference type="ChEBI" id="CHEBI:29103"/>
    </ligand>
</feature>
<comment type="similarity">
    <text evidence="1">Belongs to the carbohydrate kinase pfkB family.</text>
</comment>
<dbReference type="InterPro" id="IPR011611">
    <property type="entry name" value="PfkB_dom"/>
</dbReference>
<feature type="region of interest" description="Disordered" evidence="13">
    <location>
        <begin position="273"/>
        <end position="295"/>
    </location>
</feature>
<dbReference type="SUPFAM" id="SSF53613">
    <property type="entry name" value="Ribokinase-like"/>
    <property type="match status" value="1"/>
</dbReference>
<dbReference type="UniPathway" id="UPA00916">
    <property type="reaction ID" value="UER00889"/>
</dbReference>
<reference evidence="15 16" key="1">
    <citation type="journal article" date="2016" name="Genome Announc.">
        <title>Complete Genome and Plasmid Sequences for Rhodococcus fascians D188 and Draft Sequences for Rhodococcus Isolates PBTS 1 and PBTS 2.</title>
        <authorList>
            <person name="Stamler R.A."/>
            <person name="Vereecke D."/>
            <person name="Zhang Y."/>
            <person name="Schilkey F."/>
            <person name="Devitt N."/>
            <person name="Randall J.J."/>
        </authorList>
    </citation>
    <scope>NUCLEOTIDE SEQUENCE [LARGE SCALE GENOMIC DNA]</scope>
    <source>
        <strain evidence="15 16">PBTS2</strain>
    </source>
</reference>
<dbReference type="PATRIC" id="fig|1653479.3.peg.4549"/>